<evidence type="ECO:0000256" key="3">
    <source>
        <dbReference type="ARBA" id="ARBA00022606"/>
    </source>
</evidence>
<keyword evidence="4 10" id="KW-0812">Transmembrane</keyword>
<comment type="subcellular location">
    <subcellularLocation>
        <location evidence="1">Cell membrane</location>
        <topology evidence="1">Multi-pass membrane protein</topology>
    </subcellularLocation>
</comment>
<dbReference type="GO" id="GO:0005549">
    <property type="term" value="F:odorant binding"/>
    <property type="evidence" value="ECO:0007669"/>
    <property type="project" value="InterPro"/>
</dbReference>
<keyword evidence="7 10" id="KW-0472">Membrane</keyword>
<keyword evidence="2" id="KW-1003">Cell membrane</keyword>
<evidence type="ECO:0000256" key="5">
    <source>
        <dbReference type="ARBA" id="ARBA00022725"/>
    </source>
</evidence>
<sequence>MKFSIENYTHTVGNKNEMNGIMRIVLVLQRFFGQHILNPDWTWKRFCLYQLATFALFSYVLAGTFAILQETDDIKMIAEATYTVVVTGVSFVKYCIITSKRFVFRRLYVELKSSLYDIVRDDSEEKMKKVFDDGKKSVYYIFVFTLCPIIMYIARVLWYNLHGQKVTLSLTTSILMPMETPYYQLGLILHSIYFIEVSFIVIQVDMWLVLFVFFFCVTSDITLKILTVEKRKQGEDRIQYAVRLNDSLKRFYRLHVKQVNFLSMLNGTFKWITLVTQVNICICICIVLLLVRKGAESAFALNILPSIAELIGFSWLGEQIKTKTNNWKMALLDFDWINLQQKDKKNYYILMCYMNQEFGLQSAIGGDLVLITVSKVLKFSYQVYTVLQSM</sequence>
<name>A0A146JXY9_CONPF</name>
<dbReference type="GO" id="GO:0004984">
    <property type="term" value="F:olfactory receptor activity"/>
    <property type="evidence" value="ECO:0007669"/>
    <property type="project" value="InterPro"/>
</dbReference>
<keyword evidence="6 10" id="KW-1133">Transmembrane helix</keyword>
<feature type="transmembrane region" description="Helical" evidence="10">
    <location>
        <begin position="80"/>
        <end position="97"/>
    </location>
</feature>
<evidence type="ECO:0000313" key="11">
    <source>
        <dbReference type="EMBL" id="JAP88575.1"/>
    </source>
</evidence>
<proteinExistence type="evidence at transcript level"/>
<dbReference type="InterPro" id="IPR004117">
    <property type="entry name" value="7tm6_olfct_rcpt"/>
</dbReference>
<feature type="transmembrane region" description="Helical" evidence="10">
    <location>
        <begin position="298"/>
        <end position="316"/>
    </location>
</feature>
<feature type="non-terminal residue" evidence="11">
    <location>
        <position position="1"/>
    </location>
</feature>
<dbReference type="GO" id="GO:0005886">
    <property type="term" value="C:plasma membrane"/>
    <property type="evidence" value="ECO:0007669"/>
    <property type="project" value="UniProtKB-SubCell"/>
</dbReference>
<evidence type="ECO:0000256" key="7">
    <source>
        <dbReference type="ARBA" id="ARBA00023136"/>
    </source>
</evidence>
<keyword evidence="9" id="KW-0807">Transducer</keyword>
<keyword evidence="3" id="KW-0716">Sensory transduction</keyword>
<feature type="non-terminal residue" evidence="11">
    <location>
        <position position="390"/>
    </location>
</feature>
<keyword evidence="8" id="KW-0675">Receptor</keyword>
<feature type="transmembrane region" description="Helical" evidence="10">
    <location>
        <begin position="271"/>
        <end position="291"/>
    </location>
</feature>
<evidence type="ECO:0000256" key="10">
    <source>
        <dbReference type="SAM" id="Phobius"/>
    </source>
</evidence>
<dbReference type="EMBL" id="GEDO01000051">
    <property type="protein sequence ID" value="JAP88575.1"/>
    <property type="molecule type" value="mRNA"/>
</dbReference>
<evidence type="ECO:0000256" key="8">
    <source>
        <dbReference type="ARBA" id="ARBA00023170"/>
    </source>
</evidence>
<feature type="transmembrane region" description="Helical" evidence="10">
    <location>
        <begin position="137"/>
        <end position="161"/>
    </location>
</feature>
<accession>A0A146JXY9</accession>
<feature type="transmembrane region" description="Helical" evidence="10">
    <location>
        <begin position="46"/>
        <end position="68"/>
    </location>
</feature>
<evidence type="ECO:0000256" key="6">
    <source>
        <dbReference type="ARBA" id="ARBA00022989"/>
    </source>
</evidence>
<evidence type="ECO:0000256" key="9">
    <source>
        <dbReference type="ARBA" id="ARBA00023224"/>
    </source>
</evidence>
<protein>
    <submittedName>
        <fullName evidence="11">OBP</fullName>
    </submittedName>
</protein>
<dbReference type="PANTHER" id="PTHR21137">
    <property type="entry name" value="ODORANT RECEPTOR"/>
    <property type="match status" value="1"/>
</dbReference>
<keyword evidence="5" id="KW-0552">Olfaction</keyword>
<dbReference type="AlphaFoldDB" id="A0A146JXY9"/>
<evidence type="ECO:0000256" key="1">
    <source>
        <dbReference type="ARBA" id="ARBA00004651"/>
    </source>
</evidence>
<evidence type="ECO:0000256" key="2">
    <source>
        <dbReference type="ARBA" id="ARBA00022475"/>
    </source>
</evidence>
<evidence type="ECO:0000256" key="4">
    <source>
        <dbReference type="ARBA" id="ARBA00022692"/>
    </source>
</evidence>
<organism evidence="11">
    <name type="scientific">Conogethes punctiferalis</name>
    <name type="common">Durian fruit borer</name>
    <name type="synonym">Astura punctiferalis</name>
    <dbReference type="NCBI Taxonomy" id="1133088"/>
    <lineage>
        <taxon>Eukaryota</taxon>
        <taxon>Metazoa</taxon>
        <taxon>Ecdysozoa</taxon>
        <taxon>Arthropoda</taxon>
        <taxon>Hexapoda</taxon>
        <taxon>Insecta</taxon>
        <taxon>Pterygota</taxon>
        <taxon>Neoptera</taxon>
        <taxon>Endopterygota</taxon>
        <taxon>Lepidoptera</taxon>
        <taxon>Glossata</taxon>
        <taxon>Ditrysia</taxon>
        <taxon>Pyraloidea</taxon>
        <taxon>Crambidae</taxon>
        <taxon>Spilomelinae</taxon>
        <taxon>Conogethes</taxon>
    </lineage>
</organism>
<dbReference type="PANTHER" id="PTHR21137:SF35">
    <property type="entry name" value="ODORANT RECEPTOR 19A-RELATED"/>
    <property type="match status" value="1"/>
</dbReference>
<reference evidence="11" key="1">
    <citation type="submission" date="2015-12" db="EMBL/GenBank/DDBJ databases">
        <title>Antennal transcriptome and differential expression of olfactory genes in the yellow peach moth, Conogethes punctiferalis (Guen e) (Lepidoptera: Crambidae).</title>
        <authorList>
            <person name="Du Y."/>
        </authorList>
    </citation>
    <scope>NUCLEOTIDE SEQUENCE</scope>
    <source>
        <tissue evidence="11">Antennae</tissue>
    </source>
</reference>
<dbReference type="Pfam" id="PF02949">
    <property type="entry name" value="7tm_6"/>
    <property type="match status" value="1"/>
</dbReference>
<dbReference type="GO" id="GO:0007165">
    <property type="term" value="P:signal transduction"/>
    <property type="evidence" value="ECO:0007669"/>
    <property type="project" value="UniProtKB-KW"/>
</dbReference>